<dbReference type="Pfam" id="PF00168">
    <property type="entry name" value="C2"/>
    <property type="match status" value="2"/>
</dbReference>
<evidence type="ECO:0000256" key="10">
    <source>
        <dbReference type="ARBA" id="ARBA00023136"/>
    </source>
</evidence>
<evidence type="ECO:0000256" key="12">
    <source>
        <dbReference type="SAM" id="MobiDB-lite"/>
    </source>
</evidence>
<dbReference type="CDD" id="cd04047">
    <property type="entry name" value="C2B_Copine"/>
    <property type="match status" value="1"/>
</dbReference>
<keyword evidence="5" id="KW-1003">Cell membrane</keyword>
<evidence type="ECO:0000256" key="2">
    <source>
        <dbReference type="ARBA" id="ARBA00004236"/>
    </source>
</evidence>
<dbReference type="GO" id="GO:0005634">
    <property type="term" value="C:nucleus"/>
    <property type="evidence" value="ECO:0007669"/>
    <property type="project" value="UniProtKB-SubCell"/>
</dbReference>
<dbReference type="PROSITE" id="PS50004">
    <property type="entry name" value="C2"/>
    <property type="match status" value="2"/>
</dbReference>
<feature type="domain" description="C2" evidence="13">
    <location>
        <begin position="74"/>
        <end position="206"/>
    </location>
</feature>
<feature type="compositionally biased region" description="Polar residues" evidence="12">
    <location>
        <begin position="646"/>
        <end position="660"/>
    </location>
</feature>
<dbReference type="GO" id="GO:0005886">
    <property type="term" value="C:plasma membrane"/>
    <property type="evidence" value="ECO:0007669"/>
    <property type="project" value="UniProtKB-SubCell"/>
</dbReference>
<dbReference type="Gene3D" id="2.60.40.150">
    <property type="entry name" value="C2 domain"/>
    <property type="match status" value="2"/>
</dbReference>
<dbReference type="AlphaFoldDB" id="A0A914LRV4"/>
<reference evidence="16" key="1">
    <citation type="submission" date="2022-11" db="UniProtKB">
        <authorList>
            <consortium name="WormBaseParasite"/>
        </authorList>
    </citation>
    <scope>IDENTIFICATION</scope>
</reference>
<evidence type="ECO:0000256" key="1">
    <source>
        <dbReference type="ARBA" id="ARBA00004123"/>
    </source>
</evidence>
<dbReference type="InterPro" id="IPR000008">
    <property type="entry name" value="C2_dom"/>
</dbReference>
<keyword evidence="7" id="KW-0479">Metal-binding</keyword>
<dbReference type="SMART" id="SM00239">
    <property type="entry name" value="C2"/>
    <property type="match status" value="2"/>
</dbReference>
<feature type="domain" description="VWFA" evidence="14">
    <location>
        <begin position="378"/>
        <end position="588"/>
    </location>
</feature>
<organism evidence="15 16">
    <name type="scientific">Meloidogyne incognita</name>
    <name type="common">Southern root-knot nematode worm</name>
    <name type="synonym">Oxyuris incognita</name>
    <dbReference type="NCBI Taxonomy" id="6306"/>
    <lineage>
        <taxon>Eukaryota</taxon>
        <taxon>Metazoa</taxon>
        <taxon>Ecdysozoa</taxon>
        <taxon>Nematoda</taxon>
        <taxon>Chromadorea</taxon>
        <taxon>Rhabditida</taxon>
        <taxon>Tylenchina</taxon>
        <taxon>Tylenchomorpha</taxon>
        <taxon>Tylenchoidea</taxon>
        <taxon>Meloidogynidae</taxon>
        <taxon>Meloidogyninae</taxon>
        <taxon>Meloidogyne</taxon>
        <taxon>Meloidogyne incognita group</taxon>
    </lineage>
</organism>
<evidence type="ECO:0000256" key="5">
    <source>
        <dbReference type="ARBA" id="ARBA00022475"/>
    </source>
</evidence>
<keyword evidence="10" id="KW-0472">Membrane</keyword>
<sequence>MSVRRKIPPKPTTKQLKQLKTSLSVSSFNRSKSFSGRPPLYRIKTMENFEQLYETTAGIPGMNSSPLRGGDWADSPGPADGIRRQELCSRVMLTITAKELRDLDPDECIDPYCRVSVCDSSSAPNRQWEFLGQTEVVGNTDCPEWSTKICLTYFFEEQQRLHFEVFDKNKEGLNPAGRLYPKRIGQCSILLHELVSANMNRLSKNLMEEGEFAGILTVVAEELSEGRQESVYFVVSGHNLDRKDFLGKCDPFLKISRINFDNTLQLAFRTRYHEQNLNPKWKPFEILTQQLCYGDKDRPFLIECFDWDQDGNHDLVGACQTTVNRLLCGLDKELPLINEKKLKKHKKYVDSGQVQFHRIHLWNDYTFLDFIRGGTELDFTVSVDFTKSNLPMQDHSSLHRRDRMNQYELAIGAILEICQHYSRSKLFNAYGFGARIPSVDDKVHYNFPLNLETNDPRCKGVDGVLEAYSIAQSKVELSGPTDFTPTIRLAARRAASLPENGCKYCVLLIITDGAITDFEQTKEEIIKASSLPLSIIVVGVGYDTFDEMKVLDSDNRLLCSHKKYAKRDIVQFVQIRKFLPPHRTMSELELAQAKAKLAKEVLFEVPGQLIGYMKSKGISPRDPDNPFSENDRQILITPAAHRLRDSSTSGVNARRSSSLKTSKEILAGIQTRPRKSVTAQYSGSPRTHRRLLPTPPAQDNDNYSNSSNGEDEERLNDKMQRAHFF</sequence>
<keyword evidence="11" id="KW-0539">Nucleus</keyword>
<evidence type="ECO:0000256" key="9">
    <source>
        <dbReference type="ARBA" id="ARBA00022837"/>
    </source>
</evidence>
<evidence type="ECO:0000259" key="13">
    <source>
        <dbReference type="PROSITE" id="PS50004"/>
    </source>
</evidence>
<accession>A0A914LRV4</accession>
<dbReference type="GO" id="GO:0071277">
    <property type="term" value="P:cellular response to calcium ion"/>
    <property type="evidence" value="ECO:0007669"/>
    <property type="project" value="UniProtKB-ARBA"/>
</dbReference>
<dbReference type="InterPro" id="IPR037768">
    <property type="entry name" value="C2B_Copine"/>
</dbReference>
<dbReference type="WBParaSite" id="Minc3s00809g17620">
    <property type="protein sequence ID" value="Minc3s00809g17620"/>
    <property type="gene ID" value="Minc3s00809g17620"/>
</dbReference>
<evidence type="ECO:0000256" key="11">
    <source>
        <dbReference type="ARBA" id="ARBA00023242"/>
    </source>
</evidence>
<dbReference type="SMART" id="SM00327">
    <property type="entry name" value="VWA"/>
    <property type="match status" value="1"/>
</dbReference>
<keyword evidence="15" id="KW-1185">Reference proteome</keyword>
<feature type="region of interest" description="Disordered" evidence="12">
    <location>
        <begin position="642"/>
        <end position="725"/>
    </location>
</feature>
<protein>
    <submittedName>
        <fullName evidence="16">C2 domain-containing protein</fullName>
    </submittedName>
</protein>
<dbReference type="GO" id="GO:0005544">
    <property type="term" value="F:calcium-dependent phospholipid binding"/>
    <property type="evidence" value="ECO:0007669"/>
    <property type="project" value="InterPro"/>
</dbReference>
<evidence type="ECO:0000256" key="8">
    <source>
        <dbReference type="ARBA" id="ARBA00022737"/>
    </source>
</evidence>
<evidence type="ECO:0000256" key="3">
    <source>
        <dbReference type="ARBA" id="ARBA00004496"/>
    </source>
</evidence>
<comment type="subcellular location">
    <subcellularLocation>
        <location evidence="2">Cell membrane</location>
    </subcellularLocation>
    <subcellularLocation>
        <location evidence="3">Cytoplasm</location>
    </subcellularLocation>
    <subcellularLocation>
        <location evidence="1">Nucleus</location>
    </subcellularLocation>
</comment>
<evidence type="ECO:0000256" key="6">
    <source>
        <dbReference type="ARBA" id="ARBA00022490"/>
    </source>
</evidence>
<dbReference type="Proteomes" id="UP000887563">
    <property type="component" value="Unplaced"/>
</dbReference>
<keyword evidence="6" id="KW-0963">Cytoplasm</keyword>
<dbReference type="SUPFAM" id="SSF53300">
    <property type="entry name" value="vWA-like"/>
    <property type="match status" value="1"/>
</dbReference>
<evidence type="ECO:0000256" key="7">
    <source>
        <dbReference type="ARBA" id="ARBA00022723"/>
    </source>
</evidence>
<feature type="compositionally biased region" description="Polar residues" evidence="12">
    <location>
        <begin position="697"/>
        <end position="708"/>
    </location>
</feature>
<dbReference type="InterPro" id="IPR045052">
    <property type="entry name" value="Copine"/>
</dbReference>
<dbReference type="Pfam" id="PF07002">
    <property type="entry name" value="Copine"/>
    <property type="match status" value="1"/>
</dbReference>
<dbReference type="GO" id="GO:0046872">
    <property type="term" value="F:metal ion binding"/>
    <property type="evidence" value="ECO:0007669"/>
    <property type="project" value="UniProtKB-KW"/>
</dbReference>
<dbReference type="FunFam" id="2.60.40.150:FF:000042">
    <property type="entry name" value="Copine 3"/>
    <property type="match status" value="1"/>
</dbReference>
<dbReference type="PROSITE" id="PS50234">
    <property type="entry name" value="VWFA"/>
    <property type="match status" value="1"/>
</dbReference>
<dbReference type="InterPro" id="IPR010734">
    <property type="entry name" value="Copine_C"/>
</dbReference>
<dbReference type="InterPro" id="IPR036465">
    <property type="entry name" value="vWFA_dom_sf"/>
</dbReference>
<dbReference type="PANTHER" id="PTHR10857">
    <property type="entry name" value="COPINE"/>
    <property type="match status" value="1"/>
</dbReference>
<evidence type="ECO:0000256" key="4">
    <source>
        <dbReference type="ARBA" id="ARBA00009048"/>
    </source>
</evidence>
<dbReference type="InterPro" id="IPR002035">
    <property type="entry name" value="VWF_A"/>
</dbReference>
<dbReference type="GO" id="GO:0005737">
    <property type="term" value="C:cytoplasm"/>
    <property type="evidence" value="ECO:0007669"/>
    <property type="project" value="UniProtKB-SubCell"/>
</dbReference>
<comment type="similarity">
    <text evidence="4">Belongs to the copine family.</text>
</comment>
<keyword evidence="8" id="KW-0677">Repeat</keyword>
<evidence type="ECO:0000313" key="16">
    <source>
        <dbReference type="WBParaSite" id="Minc3s00809g17620"/>
    </source>
</evidence>
<proteinExistence type="inferred from homology"/>
<dbReference type="InterPro" id="IPR035892">
    <property type="entry name" value="C2_domain_sf"/>
</dbReference>
<name>A0A914LRV4_MELIC</name>
<dbReference type="PANTHER" id="PTHR10857:SF106">
    <property type="entry name" value="C2 DOMAIN-CONTAINING PROTEIN"/>
    <property type="match status" value="1"/>
</dbReference>
<dbReference type="SUPFAM" id="SSF49562">
    <property type="entry name" value="C2 domain (Calcium/lipid-binding domain, CaLB)"/>
    <property type="match status" value="2"/>
</dbReference>
<keyword evidence="9" id="KW-0106">Calcium</keyword>
<evidence type="ECO:0000313" key="15">
    <source>
        <dbReference type="Proteomes" id="UP000887563"/>
    </source>
</evidence>
<evidence type="ECO:0000259" key="14">
    <source>
        <dbReference type="PROSITE" id="PS50234"/>
    </source>
</evidence>
<feature type="domain" description="C2" evidence="13">
    <location>
        <begin position="208"/>
        <end position="338"/>
    </location>
</feature>
<feature type="compositionally biased region" description="Basic and acidic residues" evidence="12">
    <location>
        <begin position="715"/>
        <end position="725"/>
    </location>
</feature>